<dbReference type="PANTHER" id="PTHR19367">
    <property type="entry name" value="T-CELL RECEPTOR ALPHA CHAIN V REGION"/>
    <property type="match status" value="1"/>
</dbReference>
<dbReference type="Gene3D" id="2.60.40.10">
    <property type="entry name" value="Immunoglobulins"/>
    <property type="match status" value="1"/>
</dbReference>
<keyword evidence="8" id="KW-0675">Receptor</keyword>
<keyword evidence="10" id="KW-1279">T cell receptor</keyword>
<sequence length="182" mass="20427">MVGRFRGKGLHTGPGASRGLGKDGGWQESRHIMISTGLKVTQDQSAVSRRMGEAVTLNCWYETSQSAYYLFWYKQPPSGEMNFLIHQYSSKQNKRDGRYSVNFQKAQNFISLTVSVLQLEDSAMYFCALRDLTVLEVIGKAEQKPQSSIRESPPAAGPKLICTPADPRQEVVVLWLLHLWSG</sequence>
<keyword evidence="2" id="KW-1003">Cell membrane</keyword>
<dbReference type="SMART" id="SM00409">
    <property type="entry name" value="IG"/>
    <property type="match status" value="1"/>
</dbReference>
<proteinExistence type="predicted"/>
<dbReference type="FunFam" id="2.60.40.10:FF:000878">
    <property type="entry name" value="T cell receptor alpha variable 38-1"/>
    <property type="match status" value="1"/>
</dbReference>
<dbReference type="SMR" id="A0A5G2QL02"/>
<dbReference type="GeneTree" id="ENSGT00940000161790"/>
<organism evidence="13 14">
    <name type="scientific">Sus scrofa</name>
    <name type="common">Pig</name>
    <dbReference type="NCBI Taxonomy" id="9823"/>
    <lineage>
        <taxon>Eukaryota</taxon>
        <taxon>Metazoa</taxon>
        <taxon>Chordata</taxon>
        <taxon>Craniata</taxon>
        <taxon>Vertebrata</taxon>
        <taxon>Euteleostomi</taxon>
        <taxon>Mammalia</taxon>
        <taxon>Eutheria</taxon>
        <taxon>Laurasiatheria</taxon>
        <taxon>Artiodactyla</taxon>
        <taxon>Suina</taxon>
        <taxon>Suidae</taxon>
        <taxon>Sus</taxon>
    </lineage>
</organism>
<dbReference type="Ensembl" id="ENSSSCT00000069246.1">
    <property type="protein sequence ID" value="ENSSSCP00000062748.1"/>
    <property type="gene ID" value="ENSSSCG00000060941.1"/>
</dbReference>
<evidence type="ECO:0000256" key="6">
    <source>
        <dbReference type="ARBA" id="ARBA00023136"/>
    </source>
</evidence>
<evidence type="ECO:0000256" key="5">
    <source>
        <dbReference type="ARBA" id="ARBA00023130"/>
    </source>
</evidence>
<evidence type="ECO:0000256" key="7">
    <source>
        <dbReference type="ARBA" id="ARBA00023157"/>
    </source>
</evidence>
<dbReference type="GO" id="GO:0042101">
    <property type="term" value="C:T cell receptor complex"/>
    <property type="evidence" value="ECO:0007669"/>
    <property type="project" value="UniProtKB-KW"/>
</dbReference>
<dbReference type="SMART" id="SM00406">
    <property type="entry name" value="IGv"/>
    <property type="match status" value="1"/>
</dbReference>
<evidence type="ECO:0000313" key="14">
    <source>
        <dbReference type="Proteomes" id="UP000008227"/>
    </source>
</evidence>
<dbReference type="PROSITE" id="PS50835">
    <property type="entry name" value="IG_LIKE"/>
    <property type="match status" value="1"/>
</dbReference>
<evidence type="ECO:0000256" key="8">
    <source>
        <dbReference type="ARBA" id="ARBA00023170"/>
    </source>
</evidence>
<dbReference type="GO" id="GO:0006955">
    <property type="term" value="P:immune response"/>
    <property type="evidence" value="ECO:0000318"/>
    <property type="project" value="GO_Central"/>
</dbReference>
<evidence type="ECO:0000256" key="3">
    <source>
        <dbReference type="ARBA" id="ARBA00022729"/>
    </source>
</evidence>
<dbReference type="PANTHER" id="PTHR19367:SF45">
    <property type="entry name" value="IG-LIKE DOMAIN-CONTAINING PROTEIN"/>
    <property type="match status" value="1"/>
</dbReference>
<keyword evidence="14" id="KW-1185">Reference proteome</keyword>
<feature type="compositionally biased region" description="Gly residues" evidence="11">
    <location>
        <begin position="10"/>
        <end position="24"/>
    </location>
</feature>
<dbReference type="AlphaFoldDB" id="A0A5G2QL02"/>
<accession>A0A5G2QL02</accession>
<evidence type="ECO:0000259" key="12">
    <source>
        <dbReference type="PROSITE" id="PS50835"/>
    </source>
</evidence>
<keyword evidence="6" id="KW-0472">Membrane</keyword>
<dbReference type="InterPro" id="IPR007110">
    <property type="entry name" value="Ig-like_dom"/>
</dbReference>
<dbReference type="GO" id="GO:0019814">
    <property type="term" value="C:immunoglobulin complex"/>
    <property type="evidence" value="ECO:0000318"/>
    <property type="project" value="GO_Central"/>
</dbReference>
<dbReference type="Bgee" id="ENSSSCG00000041090">
    <property type="expression patterns" value="Expressed in blood and 13 other cell types or tissues"/>
</dbReference>
<dbReference type="InterPro" id="IPR036179">
    <property type="entry name" value="Ig-like_dom_sf"/>
</dbReference>
<dbReference type="SUPFAM" id="SSF48726">
    <property type="entry name" value="Immunoglobulin"/>
    <property type="match status" value="1"/>
</dbReference>
<evidence type="ECO:0000256" key="10">
    <source>
        <dbReference type="ARBA" id="ARBA00043266"/>
    </source>
</evidence>
<reference evidence="13" key="3">
    <citation type="submission" date="2025-05" db="UniProtKB">
        <authorList>
            <consortium name="Ensembl"/>
        </authorList>
    </citation>
    <scope>IDENTIFICATION</scope>
</reference>
<name>A0A5G2QL02_PIG</name>
<evidence type="ECO:0000256" key="4">
    <source>
        <dbReference type="ARBA" id="ARBA00022859"/>
    </source>
</evidence>
<dbReference type="Proteomes" id="UP000008227">
    <property type="component" value="Chromosome 7"/>
</dbReference>
<feature type="domain" description="Ig-like" evidence="12">
    <location>
        <begin position="52"/>
        <end position="150"/>
    </location>
</feature>
<feature type="region of interest" description="Disordered" evidence="11">
    <location>
        <begin position="1"/>
        <end position="24"/>
    </location>
</feature>
<dbReference type="Ensembl" id="ENSSSCT00000073962.1">
    <property type="protein sequence ID" value="ENSSSCP00000073954.1"/>
    <property type="gene ID" value="ENSSSCG00000058937.1"/>
</dbReference>
<dbReference type="InterPro" id="IPR051287">
    <property type="entry name" value="TCR_variable_region"/>
</dbReference>
<comment type="subcellular location">
    <subcellularLocation>
        <location evidence="1">Cell membrane</location>
    </subcellularLocation>
</comment>
<dbReference type="InterPro" id="IPR013783">
    <property type="entry name" value="Ig-like_fold"/>
</dbReference>
<dbReference type="InterPro" id="IPR013106">
    <property type="entry name" value="Ig_V-set"/>
</dbReference>
<keyword evidence="4" id="KW-0391">Immunity</keyword>
<dbReference type="Pfam" id="PF07686">
    <property type="entry name" value="V-set"/>
    <property type="match status" value="1"/>
</dbReference>
<dbReference type="InterPro" id="IPR003599">
    <property type="entry name" value="Ig_sub"/>
</dbReference>
<reference evidence="14" key="1">
    <citation type="submission" date="2009-11" db="EMBL/GenBank/DDBJ databases">
        <authorList>
            <consortium name="Porcine genome sequencing project"/>
        </authorList>
    </citation>
    <scope>NUCLEOTIDE SEQUENCE [LARGE SCALE GENOMIC DNA]</scope>
    <source>
        <strain evidence="14">Duroc</strain>
    </source>
</reference>
<evidence type="ECO:0000256" key="11">
    <source>
        <dbReference type="SAM" id="MobiDB-lite"/>
    </source>
</evidence>
<evidence type="ECO:0000313" key="13">
    <source>
        <dbReference type="Ensembl" id="ENSSSCP00000062748.1"/>
    </source>
</evidence>
<dbReference type="GO" id="GO:0002250">
    <property type="term" value="P:adaptive immune response"/>
    <property type="evidence" value="ECO:0007669"/>
    <property type="project" value="UniProtKB-KW"/>
</dbReference>
<protein>
    <recommendedName>
        <fullName evidence="12">Ig-like domain-containing protein</fullName>
    </recommendedName>
</protein>
<keyword evidence="5" id="KW-1064">Adaptive immunity</keyword>
<reference evidence="13" key="2">
    <citation type="journal article" date="2020" name="Gigascience">
        <title>An improved pig reference genome sequence to enable pig genetics and genomics research.</title>
        <authorList>
            <person name="Warr A."/>
            <person name="Affara N."/>
            <person name="Aken B."/>
            <person name="Beiki H."/>
            <person name="Bickhart D.M."/>
            <person name="Billis K."/>
            <person name="Chow W."/>
            <person name="Eory L."/>
            <person name="Finlayson H.A."/>
            <person name="Flicek P."/>
            <person name="Giron C.G."/>
            <person name="Griffin D.K."/>
            <person name="Hall R."/>
            <person name="Hannum G."/>
            <person name="Hourlier T."/>
            <person name="Howe K."/>
            <person name="Hume D.A."/>
            <person name="Izuogu O."/>
            <person name="Kim K."/>
            <person name="Koren S."/>
            <person name="Liu H."/>
            <person name="Manchanda N."/>
            <person name="Martin F.J."/>
            <person name="Nonneman D.J."/>
            <person name="O'Connor R.E."/>
            <person name="Phillippy A.M."/>
            <person name="Rohrer G.A."/>
            <person name="Rosen B.D."/>
            <person name="Rund L.A."/>
            <person name="Sargent C.A."/>
            <person name="Schook L.B."/>
            <person name="Schroeder S.G."/>
            <person name="Schwartz A.S."/>
            <person name="Skinner B.M."/>
            <person name="Talbot R."/>
            <person name="Tseng E."/>
            <person name="Tuggle C.K."/>
            <person name="Watson M."/>
            <person name="Smith T.P.L."/>
            <person name="Archibald A.L."/>
        </authorList>
    </citation>
    <scope>NUCLEOTIDE SEQUENCE [LARGE SCALE GENOMIC DNA]</scope>
    <source>
        <strain evidence="13">Duroc</strain>
    </source>
</reference>
<keyword evidence="3" id="KW-0732">Signal</keyword>
<keyword evidence="7" id="KW-1015">Disulfide bond</keyword>
<keyword evidence="9" id="KW-0393">Immunoglobulin domain</keyword>
<evidence type="ECO:0000256" key="9">
    <source>
        <dbReference type="ARBA" id="ARBA00023319"/>
    </source>
</evidence>
<evidence type="ECO:0000256" key="2">
    <source>
        <dbReference type="ARBA" id="ARBA00022475"/>
    </source>
</evidence>
<evidence type="ECO:0000256" key="1">
    <source>
        <dbReference type="ARBA" id="ARBA00004236"/>
    </source>
</evidence>
<dbReference type="STRING" id="9823.ENSSSCP00000062748"/>